<dbReference type="GO" id="GO:0046872">
    <property type="term" value="F:metal ion binding"/>
    <property type="evidence" value="ECO:0007669"/>
    <property type="project" value="UniProtKB-KW"/>
</dbReference>
<evidence type="ECO:0000256" key="2">
    <source>
        <dbReference type="ARBA" id="ARBA00023180"/>
    </source>
</evidence>
<dbReference type="Proteomes" id="UP000190890">
    <property type="component" value="Unassembled WGS sequence"/>
</dbReference>
<name>A0A1S8TF88_9CLOT</name>
<dbReference type="InterPro" id="IPR011050">
    <property type="entry name" value="Pectin_lyase_fold/virulence"/>
</dbReference>
<dbReference type="Gene3D" id="2.160.20.10">
    <property type="entry name" value="Single-stranded right-handed beta-helix, Pectin lyase-like"/>
    <property type="match status" value="1"/>
</dbReference>
<proteinExistence type="predicted"/>
<dbReference type="Gene3D" id="2.60.40.10">
    <property type="entry name" value="Immunoglobulins"/>
    <property type="match status" value="1"/>
</dbReference>
<evidence type="ECO:0000313" key="5">
    <source>
        <dbReference type="Proteomes" id="UP000190890"/>
    </source>
</evidence>
<keyword evidence="1" id="KW-0479">Metal-binding</keyword>
<sequence length="786" mass="85691">MSKKTICIVISAFLTFSLVIPLDRVKADAPIPKDPIEQPSNIIAFPGAEGGGRFTSGGRGYDVYEVTTLEDYSPSNGEKSIKGSFRDAVSQGNRNIIFRVSGAIHLKERVKLKVNNLTIAGQTAPGDGVCLADYLVDCSGCQNVIIRYLRFRPGSAHIDLEPDGFGGRDMNYMMVDHISTSWSTDETLSLYRCNNLTVQWSMAYESLTLSGHIKGRHGYGGVWGGNNSTWSHNIIAHHTSREPRIGGGQPGDNKLPAYLDVKNNVLYDWGFNSMYGGDTSHVNVMNNYYKAGPGTRAEVKTRIAQPGVKGKPSEWYFSGNYMEGAPEVTDNNLLGLQDYTDCDATIQNNPISTGNTDSTTMQSATVAYSDVLAKAGDSFPRRDAADARVVADIKNGTGRFINREYEVGGYPELNTYEVPVDTDKDGMPDEWEKFYGLNPNDSSDGRKASDGTTGDPNKYTNLETYLNSIVDENYAPDNPEVYISTPEINSIQKAGGNIKIVAKASDKDGIDKVEFFNGSEKIGESTKAPYSYSWNSVSAGTYFITARATDKMGNSTQSTSMPIYVNEKNVSGTWNSKDIGKVTIKGNGSLNESGQLTVKGAGKITGKADSFHYVYQKMTGDAALVAKLNSIALLDNNAISGLMIRETLDEGSKAALISTSIVKADKDEDKDGGENDTYYGTYFSSRMTKSENIKTLDFNDYPQEKPGLPALVDSKLPIWLKLERVGNSIIASTSYDGTTWNQLAKQTFNMGSNTYIGFAVDATQTSSDIIYYNTAKFSDISLTTSK</sequence>
<dbReference type="PANTHER" id="PTHR42970:SF1">
    <property type="entry name" value="PECTATE LYASE C-RELATED"/>
    <property type="match status" value="1"/>
</dbReference>
<evidence type="ECO:0000256" key="1">
    <source>
        <dbReference type="ARBA" id="ARBA00022723"/>
    </source>
</evidence>
<gene>
    <name evidence="4" type="ORF">CLPUN_27850</name>
</gene>
<dbReference type="InterPro" id="IPR013783">
    <property type="entry name" value="Ig-like_fold"/>
</dbReference>
<dbReference type="InterPro" id="IPR012334">
    <property type="entry name" value="Pectin_lyas_fold"/>
</dbReference>
<comment type="caution">
    <text evidence="4">The sequence shown here is derived from an EMBL/GenBank/DDBJ whole genome shotgun (WGS) entry which is preliminary data.</text>
</comment>
<dbReference type="InterPro" id="IPR052063">
    <property type="entry name" value="Polysaccharide_Lyase_1"/>
</dbReference>
<organism evidence="4 5">
    <name type="scientific">Clostridium puniceum</name>
    <dbReference type="NCBI Taxonomy" id="29367"/>
    <lineage>
        <taxon>Bacteria</taxon>
        <taxon>Bacillati</taxon>
        <taxon>Bacillota</taxon>
        <taxon>Clostridia</taxon>
        <taxon>Eubacteriales</taxon>
        <taxon>Clostridiaceae</taxon>
        <taxon>Clostridium</taxon>
    </lineage>
</organism>
<dbReference type="STRING" id="29367.CLPUN_27850"/>
<dbReference type="Pfam" id="PF17957">
    <property type="entry name" value="Big_7"/>
    <property type="match status" value="1"/>
</dbReference>
<evidence type="ECO:0000313" key="4">
    <source>
        <dbReference type="EMBL" id="OOM76284.1"/>
    </source>
</evidence>
<dbReference type="RefSeq" id="WP_077847879.1">
    <property type="nucleotide sequence ID" value="NZ_LZZM01000175.1"/>
</dbReference>
<feature type="region of interest" description="Disordered" evidence="3">
    <location>
        <begin position="436"/>
        <end position="457"/>
    </location>
</feature>
<dbReference type="Gene3D" id="2.60.120.200">
    <property type="match status" value="1"/>
</dbReference>
<dbReference type="SUPFAM" id="SSF51126">
    <property type="entry name" value="Pectin lyase-like"/>
    <property type="match status" value="1"/>
</dbReference>
<keyword evidence="2" id="KW-0325">Glycoprotein</keyword>
<protein>
    <recommendedName>
        <fullName evidence="6">Pectate trisaccharide-lyase</fullName>
    </recommendedName>
</protein>
<dbReference type="PANTHER" id="PTHR42970">
    <property type="entry name" value="PECTATE LYASE C-RELATED"/>
    <property type="match status" value="1"/>
</dbReference>
<accession>A0A1S8TF88</accession>
<dbReference type="EMBL" id="LZZM01000175">
    <property type="protein sequence ID" value="OOM76284.1"/>
    <property type="molecule type" value="Genomic_DNA"/>
</dbReference>
<reference evidence="4 5" key="1">
    <citation type="submission" date="2016-05" db="EMBL/GenBank/DDBJ databases">
        <title>Microbial solvent formation.</title>
        <authorList>
            <person name="Poehlein A."/>
            <person name="Montoya Solano J.D."/>
            <person name="Flitsch S."/>
            <person name="Krabben P."/>
            <person name="Duerre P."/>
            <person name="Daniel R."/>
        </authorList>
    </citation>
    <scope>NUCLEOTIDE SEQUENCE [LARGE SCALE GENOMIC DNA]</scope>
    <source>
        <strain evidence="4 5">DSM 2619</strain>
    </source>
</reference>
<evidence type="ECO:0008006" key="6">
    <source>
        <dbReference type="Google" id="ProtNLM"/>
    </source>
</evidence>
<dbReference type="AlphaFoldDB" id="A0A1S8TF88"/>
<evidence type="ECO:0000256" key="3">
    <source>
        <dbReference type="SAM" id="MobiDB-lite"/>
    </source>
</evidence>
<keyword evidence="5" id="KW-1185">Reference proteome</keyword>
<dbReference type="OrthoDB" id="9804686at2"/>